<protein>
    <submittedName>
        <fullName>25 kDa major heat shock protein</fullName>
    </submittedName>
</protein>
<keyword id="KW-0903">Direct protein sequencing</keyword>
<sequence>MLFKYITKPLYEQVAKDMAP</sequence>
<dbReference type="AlphaFoldDB" id="Q9R4W4"/>
<accession>Q9R4W4</accession>
<reference key="1">
    <citation type="journal article" date="1994" name="Microbiol. Immunol.">
        <title>Heat shock protein produced by Helicobacter pylori.</title>
        <authorList>
            <person name="Yokota K."/>
            <person name="Hirai Y."/>
            <person name="Haque M."/>
            <person name="Hayashi S."/>
            <person name="Isogai H."/>
            <person name="Sugiyama T."/>
            <person name="Nagamachi E."/>
            <person name="Tsukada Y."/>
            <person name="Fujii N."/>
            <person name="Oguma K."/>
        </authorList>
    </citation>
    <scope>PROTEIN SEQUENCE</scope>
</reference>
<name>Q9R4W4_HELPX</name>
<organism>
    <name type="scientific">Helicobacter pylori</name>
    <name type="common">Campylobacter pylori</name>
    <dbReference type="NCBI Taxonomy" id="210"/>
    <lineage>
        <taxon>Bacteria</taxon>
        <taxon>Pseudomonadati</taxon>
        <taxon>Campylobacterota</taxon>
        <taxon>Epsilonproteobacteria</taxon>
        <taxon>Campylobacterales</taxon>
        <taxon>Helicobacteraceae</taxon>
        <taxon>Helicobacter</taxon>
    </lineage>
</organism>
<proteinExistence type="evidence at protein level"/>